<feature type="region of interest" description="Disordered" evidence="1">
    <location>
        <begin position="36"/>
        <end position="74"/>
    </location>
</feature>
<evidence type="ECO:0000256" key="1">
    <source>
        <dbReference type="SAM" id="MobiDB-lite"/>
    </source>
</evidence>
<organism evidence="3 4">
    <name type="scientific">Humicola insolens</name>
    <name type="common">Soft-rot fungus</name>
    <dbReference type="NCBI Taxonomy" id="85995"/>
    <lineage>
        <taxon>Eukaryota</taxon>
        <taxon>Fungi</taxon>
        <taxon>Dikarya</taxon>
        <taxon>Ascomycota</taxon>
        <taxon>Pezizomycotina</taxon>
        <taxon>Sordariomycetes</taxon>
        <taxon>Sordariomycetidae</taxon>
        <taxon>Sordariales</taxon>
        <taxon>Chaetomiaceae</taxon>
        <taxon>Mycothermus</taxon>
    </lineage>
</organism>
<feature type="compositionally biased region" description="Pro residues" evidence="1">
    <location>
        <begin position="57"/>
        <end position="66"/>
    </location>
</feature>
<dbReference type="EMBL" id="JAZGSY010000321">
    <property type="protein sequence ID" value="KAL1837175.1"/>
    <property type="molecule type" value="Genomic_DNA"/>
</dbReference>
<evidence type="ECO:0000313" key="4">
    <source>
        <dbReference type="Proteomes" id="UP001583172"/>
    </source>
</evidence>
<keyword evidence="2" id="KW-0732">Signal</keyword>
<feature type="signal peptide" evidence="2">
    <location>
        <begin position="1"/>
        <end position="19"/>
    </location>
</feature>
<reference evidence="3 4" key="1">
    <citation type="journal article" date="2024" name="Commun. Biol.">
        <title>Comparative genomic analysis of thermophilic fungi reveals convergent evolutionary adaptations and gene losses.</title>
        <authorList>
            <person name="Steindorff A.S."/>
            <person name="Aguilar-Pontes M.V."/>
            <person name="Robinson A.J."/>
            <person name="Andreopoulos B."/>
            <person name="LaButti K."/>
            <person name="Kuo A."/>
            <person name="Mondo S."/>
            <person name="Riley R."/>
            <person name="Otillar R."/>
            <person name="Haridas S."/>
            <person name="Lipzen A."/>
            <person name="Grimwood J."/>
            <person name="Schmutz J."/>
            <person name="Clum A."/>
            <person name="Reid I.D."/>
            <person name="Moisan M.C."/>
            <person name="Butler G."/>
            <person name="Nguyen T.T.M."/>
            <person name="Dewar K."/>
            <person name="Conant G."/>
            <person name="Drula E."/>
            <person name="Henrissat B."/>
            <person name="Hansel C."/>
            <person name="Singer S."/>
            <person name="Hutchinson M.I."/>
            <person name="de Vries R.P."/>
            <person name="Natvig D.O."/>
            <person name="Powell A.J."/>
            <person name="Tsang A."/>
            <person name="Grigoriev I.V."/>
        </authorList>
    </citation>
    <scope>NUCLEOTIDE SEQUENCE [LARGE SCALE GENOMIC DNA]</scope>
    <source>
        <strain evidence="3 4">CBS 620.91</strain>
    </source>
</reference>
<protein>
    <submittedName>
        <fullName evidence="3">Uncharacterized protein</fullName>
    </submittedName>
</protein>
<gene>
    <name evidence="3" type="ORF">VTJ49DRAFT_4185</name>
</gene>
<feature type="chain" id="PRO_5046421178" evidence="2">
    <location>
        <begin position="20"/>
        <end position="158"/>
    </location>
</feature>
<accession>A0ABR3V6D5</accession>
<evidence type="ECO:0000256" key="2">
    <source>
        <dbReference type="SAM" id="SignalP"/>
    </source>
</evidence>
<sequence length="158" mass="16118">MQLTKALLLATTLVTGVFCAPAPAPAADPRELVDEISVIDGPPGGPRTGVGSGSGNNPPPPPPPPATTSAAAAAAAPTIDWARNCWDDCRWLRCGMGKPCDAMCVWQCMIQWCPHPSGDSALPPPSPTPAGPDTASPPVLPHITPRKHGPSPSANNSP</sequence>
<keyword evidence="4" id="KW-1185">Reference proteome</keyword>
<evidence type="ECO:0000313" key="3">
    <source>
        <dbReference type="EMBL" id="KAL1837175.1"/>
    </source>
</evidence>
<dbReference type="Proteomes" id="UP001583172">
    <property type="component" value="Unassembled WGS sequence"/>
</dbReference>
<proteinExistence type="predicted"/>
<name>A0ABR3V6D5_HUMIN</name>
<feature type="region of interest" description="Disordered" evidence="1">
    <location>
        <begin position="119"/>
        <end position="158"/>
    </location>
</feature>
<comment type="caution">
    <text evidence="3">The sequence shown here is derived from an EMBL/GenBank/DDBJ whole genome shotgun (WGS) entry which is preliminary data.</text>
</comment>